<comment type="caution">
    <text evidence="1">The sequence shown here is derived from an EMBL/GenBank/DDBJ whole genome shotgun (WGS) entry which is preliminary data.</text>
</comment>
<sequence length="220" mass="26331">MVKRYTDVKAMKESLRKEMIRLGLEKNASKTEYNKRYNKEIAPSATGVLERTNMKWQELMAEFGFAKKQKSGPRQSGITRPRRKWDAAEKNELTLQVVDLIRKYKIRTTVELRQYCKQELDVAYNAMQRHGISWDKIRRAYYEKYHSFINPNDANNFLLLSQDEIKSIVVPIIRKNGFTRTYHYSQWQAEHLNFPSFYIINKIFGDDIEWFQSELDRNKE</sequence>
<protein>
    <submittedName>
        <fullName evidence="1">Uncharacterized protein</fullName>
    </submittedName>
</protein>
<name>A0A6F9XJK4_9LACO</name>
<dbReference type="AlphaFoldDB" id="A0A6F9XJK4"/>
<accession>A0A6F9XJK4</accession>
<evidence type="ECO:0000313" key="1">
    <source>
        <dbReference type="EMBL" id="GET05368.1"/>
    </source>
</evidence>
<organism evidence="1">
    <name type="scientific">Ligilactobacillus agilis</name>
    <dbReference type="NCBI Taxonomy" id="1601"/>
    <lineage>
        <taxon>Bacteria</taxon>
        <taxon>Bacillati</taxon>
        <taxon>Bacillota</taxon>
        <taxon>Bacilli</taxon>
        <taxon>Lactobacillales</taxon>
        <taxon>Lactobacillaceae</taxon>
        <taxon>Ligilactobacillus</taxon>
    </lineage>
</organism>
<dbReference type="EMBL" id="BLAM01000054">
    <property type="protein sequence ID" value="GET05368.1"/>
    <property type="molecule type" value="Genomic_DNA"/>
</dbReference>
<reference evidence="1" key="1">
    <citation type="submission" date="2019-10" db="EMBL/GenBank/DDBJ databases">
        <title>Lactobacillus agilis SY212 Whole Genome Sequencing Project.</title>
        <authorList>
            <person name="Suzuki S."/>
            <person name="Endo A."/>
            <person name="Maeno S."/>
            <person name="Shiwa Y."/>
            <person name="Matsutani M."/>
            <person name="Kajikawa A."/>
        </authorList>
    </citation>
    <scope>NUCLEOTIDE SEQUENCE</scope>
    <source>
        <strain evidence="1">SY212</strain>
    </source>
</reference>
<proteinExistence type="predicted"/>
<dbReference type="Proteomes" id="UP000494265">
    <property type="component" value="Unassembled WGS sequence"/>
</dbReference>
<gene>
    <name evidence="1" type="ORF">SY212_03980</name>
</gene>
<dbReference type="RefSeq" id="WP_172584211.1">
    <property type="nucleotide sequence ID" value="NZ_BLAM01000054.1"/>
</dbReference>